<gene>
    <name evidence="2" type="ORF">A2400_01495</name>
</gene>
<feature type="transmembrane region" description="Helical" evidence="1">
    <location>
        <begin position="6"/>
        <end position="25"/>
    </location>
</feature>
<keyword evidence="1" id="KW-0472">Membrane</keyword>
<accession>A0A1F4UGB3</accession>
<evidence type="ECO:0000313" key="2">
    <source>
        <dbReference type="EMBL" id="OGC43998.1"/>
    </source>
</evidence>
<comment type="caution">
    <text evidence="2">The sequence shown here is derived from an EMBL/GenBank/DDBJ whole genome shotgun (WGS) entry which is preliminary data.</text>
</comment>
<evidence type="ECO:0000313" key="3">
    <source>
        <dbReference type="Proteomes" id="UP000177434"/>
    </source>
</evidence>
<keyword evidence="1" id="KW-1133">Transmembrane helix</keyword>
<sequence length="249" mass="28340">MKKYKVLIAGIVILVVSLLLLIVVFKDRLPFKEKLVKNTLEVESMVDITQSEASAFVFATQESSQDHRLHINFTPFLTLNVDEEKISELYIENFKGESDAGNILLIHPTSLSTDTVGRTFLFTQTSELMKSETITSKGESIKYEVVSEITKYNQVLNTGSITPYFGFILKDIGTVNYEQILERDDVFEGSKYLEYSKIDIAKLNTDIQFDIRIVFENGKVYVKRLKGTLDGEKLKTEISPLITLEKVEE</sequence>
<dbReference type="EMBL" id="MEUN01000099">
    <property type="protein sequence ID" value="OGC43998.1"/>
    <property type="molecule type" value="Genomic_DNA"/>
</dbReference>
<dbReference type="AlphaFoldDB" id="A0A1F4UGB3"/>
<proteinExistence type="predicted"/>
<name>A0A1F4UGB3_9BACT</name>
<protein>
    <submittedName>
        <fullName evidence="2">Uncharacterized protein</fullName>
    </submittedName>
</protein>
<keyword evidence="1" id="KW-0812">Transmembrane</keyword>
<dbReference type="Proteomes" id="UP000177434">
    <property type="component" value="Unassembled WGS sequence"/>
</dbReference>
<organism evidence="2 3">
    <name type="scientific">candidate division WS6 bacterium RIFOXYB1_FULL_33_14</name>
    <dbReference type="NCBI Taxonomy" id="1817896"/>
    <lineage>
        <taxon>Bacteria</taxon>
        <taxon>Candidatus Dojkabacteria</taxon>
    </lineage>
</organism>
<evidence type="ECO:0000256" key="1">
    <source>
        <dbReference type="SAM" id="Phobius"/>
    </source>
</evidence>
<reference evidence="2 3" key="1">
    <citation type="journal article" date="2016" name="Nat. Commun.">
        <title>Thousands of microbial genomes shed light on interconnected biogeochemical processes in an aquifer system.</title>
        <authorList>
            <person name="Anantharaman K."/>
            <person name="Brown C.T."/>
            <person name="Hug L.A."/>
            <person name="Sharon I."/>
            <person name="Castelle C.J."/>
            <person name="Probst A.J."/>
            <person name="Thomas B.C."/>
            <person name="Singh A."/>
            <person name="Wilkins M.J."/>
            <person name="Karaoz U."/>
            <person name="Brodie E.L."/>
            <person name="Williams K.H."/>
            <person name="Hubbard S.S."/>
            <person name="Banfield J.F."/>
        </authorList>
    </citation>
    <scope>NUCLEOTIDE SEQUENCE [LARGE SCALE GENOMIC DNA]</scope>
</reference>